<dbReference type="Gene3D" id="3.40.50.2000">
    <property type="entry name" value="Glycogen Phosphorylase B"/>
    <property type="match status" value="2"/>
</dbReference>
<dbReference type="PANTHER" id="PTHR12526">
    <property type="entry name" value="GLYCOSYLTRANSFERASE"/>
    <property type="match status" value="1"/>
</dbReference>
<proteinExistence type="predicted"/>
<dbReference type="SUPFAM" id="SSF53756">
    <property type="entry name" value="UDP-Glycosyltransferase/glycogen phosphorylase"/>
    <property type="match status" value="1"/>
</dbReference>
<evidence type="ECO:0000259" key="1">
    <source>
        <dbReference type="Pfam" id="PF00534"/>
    </source>
</evidence>
<sequence>MKRIRVLLLTYGKLPVPAVKGGAIETLLDTLIEENEQQQLLELIVVSKDDEAIAAFNRTHKHTQVVAVKTKERPFRWFIQRCWNKGRQIVTGKRKNMIPYPELVTAAKHYLQKNSVDCLIDLNCPERIPLIRRFFSGKLAVYLHNDYLNNRTMKGATILQELDGILSVCDFLNEKAQEISYSKEWPALYRVNNGIALEEYQPTAPTERQKIRSLFHYKETDCVIVFSGRVTETKGVHLLFDALNQIESVQNVKVLVLGGTTYSSAQKDSYFKKVMAQAEQLPIEVTFTGYIEKSQMPLYLKAADICAVPSIFHETCCLSAVEAQAMGIPVIATKIGGIPEYISEKSALLIEYDQQFVPRFAEGLEQLIHDDAFRDQLSKEALKGRNRHSKRRFYDEFVESINHLNEIGKGDRI</sequence>
<accession>A0ABS3HCM8</accession>
<evidence type="ECO:0000313" key="3">
    <source>
        <dbReference type="Proteomes" id="UP000664495"/>
    </source>
</evidence>
<keyword evidence="3" id="KW-1185">Reference proteome</keyword>
<protein>
    <submittedName>
        <fullName evidence="2">Glycosyltransferase family 4 protein</fullName>
    </submittedName>
</protein>
<dbReference type="InterPro" id="IPR001296">
    <property type="entry name" value="Glyco_trans_1"/>
</dbReference>
<gene>
    <name evidence="2" type="ORF">JZO85_02930</name>
</gene>
<dbReference type="EMBL" id="JAFLVR010000006">
    <property type="protein sequence ID" value="MBO0451204.1"/>
    <property type="molecule type" value="Genomic_DNA"/>
</dbReference>
<organism evidence="2 3">
    <name type="scientific">Candidatus Enterococcus murrayae</name>
    <dbReference type="NCBI Taxonomy" id="2815321"/>
    <lineage>
        <taxon>Bacteria</taxon>
        <taxon>Bacillati</taxon>
        <taxon>Bacillota</taxon>
        <taxon>Bacilli</taxon>
        <taxon>Lactobacillales</taxon>
        <taxon>Enterococcaceae</taxon>
        <taxon>Enterococcus</taxon>
    </lineage>
</organism>
<name>A0ABS3HCM8_9ENTE</name>
<evidence type="ECO:0000313" key="2">
    <source>
        <dbReference type="EMBL" id="MBO0451204.1"/>
    </source>
</evidence>
<comment type="caution">
    <text evidence="2">The sequence shown here is derived from an EMBL/GenBank/DDBJ whole genome shotgun (WGS) entry which is preliminary data.</text>
</comment>
<dbReference type="CDD" id="cd03801">
    <property type="entry name" value="GT4_PimA-like"/>
    <property type="match status" value="1"/>
</dbReference>
<feature type="domain" description="Glycosyl transferase family 1" evidence="1">
    <location>
        <begin position="216"/>
        <end position="382"/>
    </location>
</feature>
<dbReference type="RefSeq" id="WP_207107021.1">
    <property type="nucleotide sequence ID" value="NZ_JAFLVR010000006.1"/>
</dbReference>
<reference evidence="2 3" key="1">
    <citation type="submission" date="2021-03" db="EMBL/GenBank/DDBJ databases">
        <title>Enterococcal diversity collection.</title>
        <authorList>
            <person name="Gilmore M.S."/>
            <person name="Schwartzman J."/>
            <person name="Van Tyne D."/>
            <person name="Martin M."/>
            <person name="Earl A.M."/>
            <person name="Manson A.L."/>
            <person name="Straub T."/>
            <person name="Salamzade R."/>
            <person name="Saavedra J."/>
            <person name="Lebreton F."/>
            <person name="Prichula J."/>
            <person name="Schaufler K."/>
            <person name="Gaca A."/>
            <person name="Sgardioli B."/>
            <person name="Wagenaar J."/>
            <person name="Strong T."/>
        </authorList>
    </citation>
    <scope>NUCLEOTIDE SEQUENCE [LARGE SCALE GENOMIC DNA]</scope>
    <source>
        <strain evidence="2 3">MJM16</strain>
    </source>
</reference>
<dbReference type="Proteomes" id="UP000664495">
    <property type="component" value="Unassembled WGS sequence"/>
</dbReference>
<dbReference type="Pfam" id="PF00534">
    <property type="entry name" value="Glycos_transf_1"/>
    <property type="match status" value="1"/>
</dbReference>